<evidence type="ECO:0000259" key="11">
    <source>
        <dbReference type="Pfam" id="PF02872"/>
    </source>
</evidence>
<dbReference type="PANTHER" id="PTHR11575:SF24">
    <property type="entry name" value="5'-NUCLEOTIDASE"/>
    <property type="match status" value="1"/>
</dbReference>
<evidence type="ECO:0000313" key="12">
    <source>
        <dbReference type="EMBL" id="CAG9799210.1"/>
    </source>
</evidence>
<gene>
    <name evidence="12" type="ORF">CHIRRI_LOCUS2179</name>
</gene>
<keyword evidence="4" id="KW-0479">Metal-binding</keyword>
<evidence type="ECO:0000256" key="4">
    <source>
        <dbReference type="ARBA" id="ARBA00022723"/>
    </source>
</evidence>
<dbReference type="OrthoDB" id="7722975at2759"/>
<dbReference type="Proteomes" id="UP001153620">
    <property type="component" value="Chromosome 1"/>
</dbReference>
<dbReference type="SUPFAM" id="SSF55816">
    <property type="entry name" value="5'-nucleotidase (syn. UDP-sugar hydrolase), C-terminal domain"/>
    <property type="match status" value="3"/>
</dbReference>
<dbReference type="EC" id="3.1.3.5" evidence="3"/>
<dbReference type="GO" id="GO:0000166">
    <property type="term" value="F:nucleotide binding"/>
    <property type="evidence" value="ECO:0007669"/>
    <property type="project" value="UniProtKB-KW"/>
</dbReference>
<evidence type="ECO:0000256" key="5">
    <source>
        <dbReference type="ARBA" id="ARBA00022729"/>
    </source>
</evidence>
<dbReference type="InterPro" id="IPR006146">
    <property type="entry name" value="5'-Nucleotdase_CS"/>
</dbReference>
<evidence type="ECO:0000256" key="9">
    <source>
        <dbReference type="SAM" id="SignalP"/>
    </source>
</evidence>
<keyword evidence="5 9" id="KW-0732">Signal</keyword>
<keyword evidence="13" id="KW-1185">Reference proteome</keyword>
<dbReference type="EMBL" id="OU895877">
    <property type="protein sequence ID" value="CAG9799210.1"/>
    <property type="molecule type" value="Genomic_DNA"/>
</dbReference>
<dbReference type="SUPFAM" id="SSF56300">
    <property type="entry name" value="Metallo-dependent phosphatases"/>
    <property type="match status" value="1"/>
</dbReference>
<dbReference type="GO" id="GO:0006196">
    <property type="term" value="P:AMP catabolic process"/>
    <property type="evidence" value="ECO:0007669"/>
    <property type="project" value="TreeGrafter"/>
</dbReference>
<dbReference type="FunFam" id="3.60.21.10:FF:000020">
    <property type="entry name" value="NT5E isoform 4"/>
    <property type="match status" value="1"/>
</dbReference>
<reference evidence="12" key="2">
    <citation type="submission" date="2022-10" db="EMBL/GenBank/DDBJ databases">
        <authorList>
            <consortium name="ENA_rothamsted_submissions"/>
            <consortium name="culmorum"/>
            <person name="King R."/>
        </authorList>
    </citation>
    <scope>NUCLEOTIDE SEQUENCE</scope>
</reference>
<dbReference type="InterPro" id="IPR008334">
    <property type="entry name" value="5'-Nucleotdase_C"/>
</dbReference>
<dbReference type="PRINTS" id="PR01607">
    <property type="entry name" value="APYRASEFAMLY"/>
</dbReference>
<keyword evidence="8" id="KW-0325">Glycoprotein</keyword>
<dbReference type="InterPro" id="IPR029052">
    <property type="entry name" value="Metallo-depent_PP-like"/>
</dbReference>
<dbReference type="CDD" id="cd07409">
    <property type="entry name" value="MPP_CD73_N"/>
    <property type="match status" value="1"/>
</dbReference>
<keyword evidence="7" id="KW-0378">Hydrolase</keyword>
<dbReference type="GO" id="GO:0005886">
    <property type="term" value="C:plasma membrane"/>
    <property type="evidence" value="ECO:0007669"/>
    <property type="project" value="TreeGrafter"/>
</dbReference>
<organism evidence="12 13">
    <name type="scientific">Chironomus riparius</name>
    <dbReference type="NCBI Taxonomy" id="315576"/>
    <lineage>
        <taxon>Eukaryota</taxon>
        <taxon>Metazoa</taxon>
        <taxon>Ecdysozoa</taxon>
        <taxon>Arthropoda</taxon>
        <taxon>Hexapoda</taxon>
        <taxon>Insecta</taxon>
        <taxon>Pterygota</taxon>
        <taxon>Neoptera</taxon>
        <taxon>Endopterygota</taxon>
        <taxon>Diptera</taxon>
        <taxon>Nematocera</taxon>
        <taxon>Chironomoidea</taxon>
        <taxon>Chironomidae</taxon>
        <taxon>Chironominae</taxon>
        <taxon>Chironomus</taxon>
    </lineage>
</organism>
<feature type="domain" description="5'-Nucleotidase C-terminal" evidence="11">
    <location>
        <begin position="350"/>
        <end position="521"/>
    </location>
</feature>
<feature type="domain" description="5'-Nucleotidase C-terminal" evidence="11">
    <location>
        <begin position="574"/>
        <end position="740"/>
    </location>
</feature>
<evidence type="ECO:0000256" key="7">
    <source>
        <dbReference type="ARBA" id="ARBA00022801"/>
    </source>
</evidence>
<comment type="similarity">
    <text evidence="2">Belongs to the 5'-nucleotidase family.</text>
</comment>
<proteinExistence type="inferred from homology"/>
<dbReference type="InterPro" id="IPR036907">
    <property type="entry name" value="5'-Nucleotdase_C_sf"/>
</dbReference>
<comment type="catalytic activity">
    <reaction evidence="1">
        <text>a ribonucleoside 5'-phosphate + H2O = a ribonucleoside + phosphate</text>
        <dbReference type="Rhea" id="RHEA:12484"/>
        <dbReference type="ChEBI" id="CHEBI:15377"/>
        <dbReference type="ChEBI" id="CHEBI:18254"/>
        <dbReference type="ChEBI" id="CHEBI:43474"/>
        <dbReference type="ChEBI" id="CHEBI:58043"/>
        <dbReference type="EC" id="3.1.3.5"/>
    </reaction>
</comment>
<feature type="domain" description="5'-Nucleotidase C-terminal" evidence="11">
    <location>
        <begin position="793"/>
        <end position="940"/>
    </location>
</feature>
<dbReference type="InterPro" id="IPR006179">
    <property type="entry name" value="5_nucleotidase/apyrase"/>
</dbReference>
<reference evidence="12" key="1">
    <citation type="submission" date="2022-01" db="EMBL/GenBank/DDBJ databases">
        <authorList>
            <person name="King R."/>
        </authorList>
    </citation>
    <scope>NUCLEOTIDE SEQUENCE</scope>
</reference>
<dbReference type="InterPro" id="IPR004843">
    <property type="entry name" value="Calcineurin-like_PHP"/>
</dbReference>
<dbReference type="GO" id="GO:0008253">
    <property type="term" value="F:5'-nucleotidase activity"/>
    <property type="evidence" value="ECO:0007669"/>
    <property type="project" value="UniProtKB-EC"/>
</dbReference>
<keyword evidence="6" id="KW-0547">Nucleotide-binding</keyword>
<dbReference type="Pfam" id="PF00149">
    <property type="entry name" value="Metallophos"/>
    <property type="match status" value="1"/>
</dbReference>
<feature type="domain" description="Calcineurin-like phosphoesterase" evidence="10">
    <location>
        <begin position="34"/>
        <end position="256"/>
    </location>
</feature>
<sequence length="1027" mass="115400">MNNILKIVGCALFFSYIFAAPPEKLSKTDSFKLTILHNNDMHARFEQTNALSNRCKEDDQKNNKCYGGFARVAHLVRKFRTKAQNGEIPPVLYLNAGDTYTGTPWFSIFKDNITAAFLDLLEPDAISLGNHEFDEGTENLAKFLNEISFPVLAANLILDKEPQLKNEHIKPSYVFTIKDTKVGIIGYLTPETKEVASPNNVEFIDEIEAINNEAAELTREGVKIIIALGHSGIERDKQIAQACPEVDLVIGGHSHTFLYTGNPPDSDKPYDVYPVIMIQSNGKKVPVVQSFAYTKYLGKLHLEFDTNGNLLEIDGEPIILDGNIEREKDVLELLEIYRPAVLELQNEIAGKTKVHLDGSCRRRECNLGNLIADSMVHWNALKYNGEGWTDAAIGIIQGGGIRASIEKNSIGISMEDLATVLPFESKVVVIEVSGENLLLALEHSVHRYTDGEEHGEFLQFSGMYVEYDMNLPTGQRVANVKIICAYCEVPKLENIDLKTNYRIILQDFLANGGDGYTMFKDSQVQESETLDIEVLKDFIRKKSPIYPSIEWRILITEYVDSSDDILGYTRVYLDSNCYRSECNLGNFVTDALVDWYSTHHNATSGWTDASVALIPANNIKHSIDNKVNNGIITRKDAMDILPQNNKIALAKLTGRILLEILEYNIHRYAQGVQPPEFLQVSGLQIVYDLSKLIGKRVTSVKVLCSSCTVPQLEDIKLDNIYNVLLPNNIATGSLGYTMVKNLIVEIFNNTEVDAIINYIKRKSPIYPSVEWRLSFNNLDPNQNTVGNTRVHLSDDCISQECNFGNFIADLMVDWYAMNYNGNGWTDAPIAIFQGSKIQHSINIGNITRSDVEKVFNPPNNLQVLTIKGKDLISLLEYSVSNYGDSEYNDFLQVSGIHVVFNMNEPSGNRITDLKVICSLCDIPELKQVNETAEYKILTQNDLIVDKYHDSISNSEIQNLNETDINIFLQYLRKKSPIYPAVEWRITIIKDEENTSSSPMDTTTLTASNLHISFILITVSALTVSFYK</sequence>
<accession>A0A9N9RJC0</accession>
<evidence type="ECO:0000256" key="3">
    <source>
        <dbReference type="ARBA" id="ARBA00012643"/>
    </source>
</evidence>
<dbReference type="GO" id="GO:0046872">
    <property type="term" value="F:metal ion binding"/>
    <property type="evidence" value="ECO:0007669"/>
    <property type="project" value="UniProtKB-KW"/>
</dbReference>
<dbReference type="Gene3D" id="3.60.21.10">
    <property type="match status" value="1"/>
</dbReference>
<evidence type="ECO:0000256" key="6">
    <source>
        <dbReference type="ARBA" id="ARBA00022741"/>
    </source>
</evidence>
<protein>
    <recommendedName>
        <fullName evidence="3">5'-nucleotidase</fullName>
        <ecNumber evidence="3">3.1.3.5</ecNumber>
    </recommendedName>
</protein>
<evidence type="ECO:0000256" key="8">
    <source>
        <dbReference type="ARBA" id="ARBA00023180"/>
    </source>
</evidence>
<name>A0A9N9RJC0_9DIPT</name>
<dbReference type="AlphaFoldDB" id="A0A9N9RJC0"/>
<dbReference type="Pfam" id="PF02872">
    <property type="entry name" value="5_nucleotid_C"/>
    <property type="match status" value="3"/>
</dbReference>
<dbReference type="FunFam" id="3.90.780.10:FF:000001">
    <property type="entry name" value="NT5E isoform 3"/>
    <property type="match status" value="1"/>
</dbReference>
<feature type="chain" id="PRO_5040350508" description="5'-nucleotidase" evidence="9">
    <location>
        <begin position="20"/>
        <end position="1027"/>
    </location>
</feature>
<evidence type="ECO:0000256" key="1">
    <source>
        <dbReference type="ARBA" id="ARBA00000815"/>
    </source>
</evidence>
<dbReference type="PANTHER" id="PTHR11575">
    <property type="entry name" value="5'-NUCLEOTIDASE-RELATED"/>
    <property type="match status" value="1"/>
</dbReference>
<evidence type="ECO:0000256" key="2">
    <source>
        <dbReference type="ARBA" id="ARBA00006654"/>
    </source>
</evidence>
<dbReference type="Gene3D" id="3.90.780.10">
    <property type="entry name" value="5'-Nucleotidase, C-terminal domain"/>
    <property type="match status" value="3"/>
</dbReference>
<evidence type="ECO:0000259" key="10">
    <source>
        <dbReference type="Pfam" id="PF00149"/>
    </source>
</evidence>
<dbReference type="PROSITE" id="PS00786">
    <property type="entry name" value="5_NUCLEOTIDASE_2"/>
    <property type="match status" value="1"/>
</dbReference>
<feature type="signal peptide" evidence="9">
    <location>
        <begin position="1"/>
        <end position="19"/>
    </location>
</feature>
<evidence type="ECO:0000313" key="13">
    <source>
        <dbReference type="Proteomes" id="UP001153620"/>
    </source>
</evidence>